<organism evidence="1 2">
    <name type="scientific">Phakopsora pachyrhizi</name>
    <name type="common">Asian soybean rust disease fungus</name>
    <dbReference type="NCBI Taxonomy" id="170000"/>
    <lineage>
        <taxon>Eukaryota</taxon>
        <taxon>Fungi</taxon>
        <taxon>Dikarya</taxon>
        <taxon>Basidiomycota</taxon>
        <taxon>Pucciniomycotina</taxon>
        <taxon>Pucciniomycetes</taxon>
        <taxon>Pucciniales</taxon>
        <taxon>Phakopsoraceae</taxon>
        <taxon>Phakopsora</taxon>
    </lineage>
</organism>
<comment type="caution">
    <text evidence="1">The sequence shown here is derived from an EMBL/GenBank/DDBJ whole genome shotgun (WGS) entry which is preliminary data.</text>
</comment>
<dbReference type="Proteomes" id="UP001153365">
    <property type="component" value="Unassembled WGS sequence"/>
</dbReference>
<gene>
    <name evidence="1" type="ORF">PPACK8108_LOCUS6152</name>
</gene>
<evidence type="ECO:0000313" key="1">
    <source>
        <dbReference type="EMBL" id="CAH7671378.1"/>
    </source>
</evidence>
<accession>A0AAV0AT78</accession>
<evidence type="ECO:0000313" key="2">
    <source>
        <dbReference type="Proteomes" id="UP001153365"/>
    </source>
</evidence>
<keyword evidence="2" id="KW-1185">Reference proteome</keyword>
<dbReference type="AlphaFoldDB" id="A0AAV0AT78"/>
<proteinExistence type="predicted"/>
<reference evidence="1" key="1">
    <citation type="submission" date="2022-06" db="EMBL/GenBank/DDBJ databases">
        <authorList>
            <consortium name="SYNGENTA / RWTH Aachen University"/>
        </authorList>
    </citation>
    <scope>NUCLEOTIDE SEQUENCE</scope>
</reference>
<dbReference type="EMBL" id="CALTRL010001177">
    <property type="protein sequence ID" value="CAH7671378.1"/>
    <property type="molecule type" value="Genomic_DNA"/>
</dbReference>
<name>A0AAV0AT78_PHAPC</name>
<sequence>MGVDVVSEAGRSNYATNLKDSNSKARDSQTKRLMRAIERGYHRQTAGTGIAFGSTSGVDVERADEISARPVLQCGTLIVVSIPLPAFTPSQGPSADCGIGRERFEEDLRAKVENGVEEIDRGLDETDDIRTVVEDLIRELGANLVGRESTGWMISVGLRFETIWVRVVKTSKPREDIYNSAEIARRVGVRLRLQGLYLQQLGLFTSVCLAVRGSPIQLKVGRWVGRIRRGREISNRFLSSVKASPTAHNSRQSSAKTLNEELSINLGDWVEGAAV</sequence>
<protein>
    <submittedName>
        <fullName evidence="1">Uncharacterized protein</fullName>
    </submittedName>
</protein>